<dbReference type="EMBL" id="CAMXCT020001434">
    <property type="protein sequence ID" value="CAL1143403.1"/>
    <property type="molecule type" value="Genomic_DNA"/>
</dbReference>
<reference evidence="3" key="2">
    <citation type="submission" date="2024-04" db="EMBL/GenBank/DDBJ databases">
        <authorList>
            <person name="Chen Y."/>
            <person name="Shah S."/>
            <person name="Dougan E. K."/>
            <person name="Thang M."/>
            <person name="Chan C."/>
        </authorList>
    </citation>
    <scope>NUCLEOTIDE SEQUENCE [LARGE SCALE GENOMIC DNA]</scope>
</reference>
<evidence type="ECO:0000313" key="5">
    <source>
        <dbReference type="Proteomes" id="UP001152797"/>
    </source>
</evidence>
<reference evidence="2" key="1">
    <citation type="submission" date="2022-10" db="EMBL/GenBank/DDBJ databases">
        <authorList>
            <person name="Chen Y."/>
            <person name="Dougan E. K."/>
            <person name="Chan C."/>
            <person name="Rhodes N."/>
            <person name="Thang M."/>
        </authorList>
    </citation>
    <scope>NUCLEOTIDE SEQUENCE</scope>
</reference>
<dbReference type="Proteomes" id="UP001152797">
    <property type="component" value="Unassembled WGS sequence"/>
</dbReference>
<name>A0A9P1CFC9_9DINO</name>
<feature type="compositionally biased region" description="Acidic residues" evidence="1">
    <location>
        <begin position="8"/>
        <end position="19"/>
    </location>
</feature>
<dbReference type="EMBL" id="CAMXCT030001434">
    <property type="protein sequence ID" value="CAL4777340.1"/>
    <property type="molecule type" value="Genomic_DNA"/>
</dbReference>
<sequence length="113" mass="11756">MSKVTNVDLDDDAVSDDEVLAASNGVNGDVSGANGDATMGDAPLAAGDAPPQSDLRVELEVATDDTLVAPLLVETDTLDGIIQEPVDMDADDEVLQIGDMQDPWIDPDFAEQA</sequence>
<evidence type="ECO:0000313" key="4">
    <source>
        <dbReference type="EMBL" id="CAL4777340.1"/>
    </source>
</evidence>
<protein>
    <submittedName>
        <fullName evidence="4">C2H2-type domain-containing protein</fullName>
    </submittedName>
</protein>
<feature type="region of interest" description="Disordered" evidence="1">
    <location>
        <begin position="1"/>
        <end position="51"/>
    </location>
</feature>
<evidence type="ECO:0000313" key="3">
    <source>
        <dbReference type="EMBL" id="CAL1143403.1"/>
    </source>
</evidence>
<accession>A0A9P1CFC9</accession>
<comment type="caution">
    <text evidence="2">The sequence shown here is derived from an EMBL/GenBank/DDBJ whole genome shotgun (WGS) entry which is preliminary data.</text>
</comment>
<dbReference type="AlphaFoldDB" id="A0A9P1CFC9"/>
<keyword evidence="5" id="KW-1185">Reference proteome</keyword>
<dbReference type="OrthoDB" id="428713at2759"/>
<dbReference type="EMBL" id="CAMXCT010001434">
    <property type="protein sequence ID" value="CAI3990028.1"/>
    <property type="molecule type" value="Genomic_DNA"/>
</dbReference>
<gene>
    <name evidence="2" type="ORF">C1SCF055_LOCUS17049</name>
</gene>
<evidence type="ECO:0000313" key="2">
    <source>
        <dbReference type="EMBL" id="CAI3990028.1"/>
    </source>
</evidence>
<organism evidence="2">
    <name type="scientific">Cladocopium goreaui</name>
    <dbReference type="NCBI Taxonomy" id="2562237"/>
    <lineage>
        <taxon>Eukaryota</taxon>
        <taxon>Sar</taxon>
        <taxon>Alveolata</taxon>
        <taxon>Dinophyceae</taxon>
        <taxon>Suessiales</taxon>
        <taxon>Symbiodiniaceae</taxon>
        <taxon>Cladocopium</taxon>
    </lineage>
</organism>
<proteinExistence type="predicted"/>
<feature type="compositionally biased region" description="Low complexity" evidence="1">
    <location>
        <begin position="40"/>
        <end position="51"/>
    </location>
</feature>
<evidence type="ECO:0000256" key="1">
    <source>
        <dbReference type="SAM" id="MobiDB-lite"/>
    </source>
</evidence>